<protein>
    <recommendedName>
        <fullName evidence="4">Gluconeogenesis factor</fullName>
    </recommendedName>
</protein>
<dbReference type="Pfam" id="PF01933">
    <property type="entry name" value="CofD"/>
    <property type="match status" value="1"/>
</dbReference>
<dbReference type="SUPFAM" id="SSF142338">
    <property type="entry name" value="CofD-like"/>
    <property type="match status" value="1"/>
</dbReference>
<evidence type="ECO:0000313" key="3">
    <source>
        <dbReference type="Proteomes" id="UP000176996"/>
    </source>
</evidence>
<evidence type="ECO:0000313" key="2">
    <source>
        <dbReference type="EMBL" id="OGG39748.1"/>
    </source>
</evidence>
<dbReference type="NCBIfam" id="TIGR01826">
    <property type="entry name" value="CofD_related"/>
    <property type="match status" value="1"/>
</dbReference>
<accession>A0A1F6BSE3</accession>
<dbReference type="InterPro" id="IPR002882">
    <property type="entry name" value="CofD"/>
</dbReference>
<proteinExistence type="predicted"/>
<dbReference type="PANTHER" id="PTHR30135:SF3">
    <property type="entry name" value="GLUCONEOGENESIS FACTOR-RELATED"/>
    <property type="match status" value="1"/>
</dbReference>
<dbReference type="Proteomes" id="UP000176996">
    <property type="component" value="Unassembled WGS sequence"/>
</dbReference>
<gene>
    <name evidence="2" type="ORF">A3A21_02440</name>
</gene>
<dbReference type="PANTHER" id="PTHR30135">
    <property type="entry name" value="UNCHARACTERIZED PROTEIN YVCK-RELATED"/>
    <property type="match status" value="1"/>
</dbReference>
<organism evidence="2 3">
    <name type="scientific">Candidatus Jorgensenbacteria bacterium RIFCSPLOWO2_01_FULL_45_25b</name>
    <dbReference type="NCBI Taxonomy" id="1798471"/>
    <lineage>
        <taxon>Bacteria</taxon>
        <taxon>Candidatus Joergenseniibacteriota</taxon>
    </lineage>
</organism>
<dbReference type="STRING" id="1798471.A3A21_02440"/>
<dbReference type="Gene3D" id="3.40.50.10680">
    <property type="entry name" value="CofD-like domains"/>
    <property type="match status" value="1"/>
</dbReference>
<dbReference type="InterPro" id="IPR038136">
    <property type="entry name" value="CofD-like_dom_sf"/>
</dbReference>
<dbReference type="AlphaFoldDB" id="A0A1F6BSE3"/>
<comment type="caution">
    <text evidence="2">The sequence shown here is derived from an EMBL/GenBank/DDBJ whole genome shotgun (WGS) entry which is preliminary data.</text>
</comment>
<name>A0A1F6BSE3_9BACT</name>
<dbReference type="GO" id="GO:0043743">
    <property type="term" value="F:LPPG:FO 2-phospho-L-lactate transferase activity"/>
    <property type="evidence" value="ECO:0007669"/>
    <property type="project" value="InterPro"/>
</dbReference>
<keyword evidence="1" id="KW-0963">Cytoplasm</keyword>
<dbReference type="CDD" id="cd07187">
    <property type="entry name" value="YvcK_like"/>
    <property type="match status" value="1"/>
</dbReference>
<evidence type="ECO:0000256" key="1">
    <source>
        <dbReference type="ARBA" id="ARBA00022490"/>
    </source>
</evidence>
<dbReference type="EMBL" id="MFKK01000036">
    <property type="protein sequence ID" value="OGG39748.1"/>
    <property type="molecule type" value="Genomic_DNA"/>
</dbReference>
<dbReference type="InterPro" id="IPR010119">
    <property type="entry name" value="Gluconeogen_factor"/>
</dbReference>
<reference evidence="2 3" key="1">
    <citation type="journal article" date="2016" name="Nat. Commun.">
        <title>Thousands of microbial genomes shed light on interconnected biogeochemical processes in an aquifer system.</title>
        <authorList>
            <person name="Anantharaman K."/>
            <person name="Brown C.T."/>
            <person name="Hug L.A."/>
            <person name="Sharon I."/>
            <person name="Castelle C.J."/>
            <person name="Probst A.J."/>
            <person name="Thomas B.C."/>
            <person name="Singh A."/>
            <person name="Wilkins M.J."/>
            <person name="Karaoz U."/>
            <person name="Brodie E.L."/>
            <person name="Williams K.H."/>
            <person name="Hubbard S.S."/>
            <person name="Banfield J.F."/>
        </authorList>
    </citation>
    <scope>NUCLEOTIDE SEQUENCE [LARGE SCALE GENOMIC DNA]</scope>
</reference>
<evidence type="ECO:0008006" key="4">
    <source>
        <dbReference type="Google" id="ProtNLM"/>
    </source>
</evidence>
<sequence>MSNTFMGQRRERKNIVVIGGGNGTVAVLRALRNEQDVLLSAVVSVADAGGSSGILRRELGVLPPGDMLRAVLALSPYPFDLLKRIFYSNRFSDAGKLDGHNLGNLFLTLGAEYGGDFLFSLSALHQAVEAKGRVFPATLELADFAVRLQSGVVLLGEDKIDRPTGDRSDRIMKAWLEPRAVLYDEARRAIEEADYIILSPGSLYTSVIATLLPEGMKEAIANSCAKIIFCVPRCYEIEGEAGPRVLSEFVLEVERYLPRSANSILYNSASVTEERMGKYNEKKWGVIETDPQNLSERLVFGRDYESVDGGYDVAKLTEALREVLD</sequence>